<proteinExistence type="predicted"/>
<evidence type="ECO:0008006" key="3">
    <source>
        <dbReference type="Google" id="ProtNLM"/>
    </source>
</evidence>
<sequence length="329" mass="37848">MIEVSGNTKIYMMCPPQTATGGPELLHQLVSALSSKGFDISIYYVPVQENPVHENYLKYNCKFVTQIEDDPQNILIIPEALLFKTKAFKHIRKCVWWLSIDNLFKYGLSPRFYQYIRRLGGENLFRKSVMIGEVKGKFDYHIAQSYYAIDFLDKHGIKAGYLSDYLNTDFLQDSRQVDYNKKLPQVLYNPKKGIEFTKQIMAAYPEAKWIPLIGLKPAEVAELLKASMVYIDFGEHPGKDRFPREAAIYGCCVITGRKGSAANAGDVPIPEQYKIEDSATQISTITNRIKECCTAYSKHVNDFEAYRQKIYDEERVFIADLDKIFQRHP</sequence>
<reference evidence="1 2" key="1">
    <citation type="submission" date="2018-08" db="EMBL/GenBank/DDBJ databases">
        <title>Chitinophaga sp. K20C18050901, a novel bacterium isolated from forest soil.</title>
        <authorList>
            <person name="Wang C."/>
        </authorList>
    </citation>
    <scope>NUCLEOTIDE SEQUENCE [LARGE SCALE GENOMIC DNA]</scope>
    <source>
        <strain evidence="1 2">K20C18050901</strain>
    </source>
</reference>
<gene>
    <name evidence="1" type="ORF">DXN04_10775</name>
</gene>
<protein>
    <recommendedName>
        <fullName evidence="3">Glycosyltransferase family 1 protein</fullName>
    </recommendedName>
</protein>
<evidence type="ECO:0000313" key="1">
    <source>
        <dbReference type="EMBL" id="RFM35841.1"/>
    </source>
</evidence>
<keyword evidence="2" id="KW-1185">Reference proteome</keyword>
<comment type="caution">
    <text evidence="1">The sequence shown here is derived from an EMBL/GenBank/DDBJ whole genome shotgun (WGS) entry which is preliminary data.</text>
</comment>
<dbReference type="Proteomes" id="UP000261174">
    <property type="component" value="Unassembled WGS sequence"/>
</dbReference>
<dbReference type="EMBL" id="QTJV01000002">
    <property type="protein sequence ID" value="RFM35841.1"/>
    <property type="molecule type" value="Genomic_DNA"/>
</dbReference>
<dbReference type="AlphaFoldDB" id="A0A3E1P6N5"/>
<organism evidence="1 2">
    <name type="scientific">Chitinophaga silvisoli</name>
    <dbReference type="NCBI Taxonomy" id="2291814"/>
    <lineage>
        <taxon>Bacteria</taxon>
        <taxon>Pseudomonadati</taxon>
        <taxon>Bacteroidota</taxon>
        <taxon>Chitinophagia</taxon>
        <taxon>Chitinophagales</taxon>
        <taxon>Chitinophagaceae</taxon>
        <taxon>Chitinophaga</taxon>
    </lineage>
</organism>
<evidence type="ECO:0000313" key="2">
    <source>
        <dbReference type="Proteomes" id="UP000261174"/>
    </source>
</evidence>
<name>A0A3E1P6N5_9BACT</name>
<accession>A0A3E1P6N5</accession>